<dbReference type="InterPro" id="IPR006638">
    <property type="entry name" value="Elp3/MiaA/NifB-like_rSAM"/>
</dbReference>
<accession>Q315T0</accession>
<dbReference type="CDD" id="cd01335">
    <property type="entry name" value="Radical_SAM"/>
    <property type="match status" value="1"/>
</dbReference>
<evidence type="ECO:0000256" key="3">
    <source>
        <dbReference type="ARBA" id="ARBA00022691"/>
    </source>
</evidence>
<organism evidence="8 9">
    <name type="scientific">Oleidesulfovibrio alaskensis (strain ATCC BAA-1058 / DSM 17464 / G20)</name>
    <name type="common">Desulfovibrio alaskensis</name>
    <dbReference type="NCBI Taxonomy" id="207559"/>
    <lineage>
        <taxon>Bacteria</taxon>
        <taxon>Pseudomonadati</taxon>
        <taxon>Thermodesulfobacteriota</taxon>
        <taxon>Desulfovibrionia</taxon>
        <taxon>Desulfovibrionales</taxon>
        <taxon>Desulfovibrionaceae</taxon>
        <taxon>Oleidesulfovibrio</taxon>
    </lineage>
</organism>
<dbReference type="GO" id="GO:0002926">
    <property type="term" value="P:tRNA wobble base 5-methoxycarbonylmethyl-2-thiouridinylation"/>
    <property type="evidence" value="ECO:0007669"/>
    <property type="project" value="TreeGrafter"/>
</dbReference>
<keyword evidence="5" id="KW-0408">Iron</keyword>
<gene>
    <name evidence="8" type="ordered locus">Dde_0515</name>
</gene>
<dbReference type="PROSITE" id="PS51918">
    <property type="entry name" value="RADICAL_SAM"/>
    <property type="match status" value="1"/>
</dbReference>
<dbReference type="RefSeq" id="WP_011366636.1">
    <property type="nucleotide sequence ID" value="NC_007519.1"/>
</dbReference>
<dbReference type="InterPro" id="IPR013785">
    <property type="entry name" value="Aldolase_TIM"/>
</dbReference>
<keyword evidence="2" id="KW-0004">4Fe-4S</keyword>
<dbReference type="SMART" id="SM00729">
    <property type="entry name" value="Elp3"/>
    <property type="match status" value="1"/>
</dbReference>
<evidence type="ECO:0000256" key="6">
    <source>
        <dbReference type="ARBA" id="ARBA00023014"/>
    </source>
</evidence>
<dbReference type="Pfam" id="PF04055">
    <property type="entry name" value="Radical_SAM"/>
    <property type="match status" value="1"/>
</dbReference>
<dbReference type="PANTHER" id="PTHR11135">
    <property type="entry name" value="HISTONE ACETYLTRANSFERASE-RELATED"/>
    <property type="match status" value="1"/>
</dbReference>
<dbReference type="InterPro" id="IPR007197">
    <property type="entry name" value="rSAM"/>
</dbReference>
<dbReference type="Proteomes" id="UP000002710">
    <property type="component" value="Chromosome"/>
</dbReference>
<dbReference type="SFLD" id="SFLDS00029">
    <property type="entry name" value="Radical_SAM"/>
    <property type="match status" value="1"/>
</dbReference>
<dbReference type="HOGENOM" id="CLU_057482_1_0_7"/>
<evidence type="ECO:0000256" key="2">
    <source>
        <dbReference type="ARBA" id="ARBA00022485"/>
    </source>
</evidence>
<evidence type="ECO:0000259" key="7">
    <source>
        <dbReference type="PROSITE" id="PS51918"/>
    </source>
</evidence>
<dbReference type="InterPro" id="IPR039661">
    <property type="entry name" value="ELP3"/>
</dbReference>
<evidence type="ECO:0000256" key="5">
    <source>
        <dbReference type="ARBA" id="ARBA00023004"/>
    </source>
</evidence>
<dbReference type="InterPro" id="IPR058240">
    <property type="entry name" value="rSAM_sf"/>
</dbReference>
<dbReference type="PANTHER" id="PTHR11135:SF0">
    <property type="entry name" value="ELONGATOR COMPLEX PROTEIN 3"/>
    <property type="match status" value="1"/>
</dbReference>
<reference evidence="8 9" key="1">
    <citation type="journal article" date="2011" name="J. Bacteriol.">
        <title>Complete genome sequence and updated annotation of Desulfovibrio alaskensis G20.</title>
        <authorList>
            <person name="Hauser L.J."/>
            <person name="Land M.L."/>
            <person name="Brown S.D."/>
            <person name="Larimer F."/>
            <person name="Keller K.L."/>
            <person name="Rapp-Giles B.J."/>
            <person name="Price M.N."/>
            <person name="Lin M."/>
            <person name="Bruce D.C."/>
            <person name="Detter J.C."/>
            <person name="Tapia R."/>
            <person name="Han C.S."/>
            <person name="Goodwin L.A."/>
            <person name="Cheng J.F."/>
            <person name="Pitluck S."/>
            <person name="Copeland A."/>
            <person name="Lucas S."/>
            <person name="Nolan M."/>
            <person name="Lapidus A.L."/>
            <person name="Palumbo A.V."/>
            <person name="Wall J.D."/>
        </authorList>
    </citation>
    <scope>NUCLEOTIDE SEQUENCE [LARGE SCALE GENOMIC DNA]</scope>
    <source>
        <strain evidence="9">ATCC BAA 1058 / DSM 17464 / G20</strain>
    </source>
</reference>
<evidence type="ECO:0000313" key="9">
    <source>
        <dbReference type="Proteomes" id="UP000002710"/>
    </source>
</evidence>
<evidence type="ECO:0000313" key="8">
    <source>
        <dbReference type="EMBL" id="ABB37316.2"/>
    </source>
</evidence>
<evidence type="ECO:0000256" key="1">
    <source>
        <dbReference type="ARBA" id="ARBA00001966"/>
    </source>
</evidence>
<dbReference type="Gene3D" id="3.20.20.70">
    <property type="entry name" value="Aldolase class I"/>
    <property type="match status" value="1"/>
</dbReference>
<dbReference type="GO" id="GO:0003824">
    <property type="term" value="F:catalytic activity"/>
    <property type="evidence" value="ECO:0007669"/>
    <property type="project" value="InterPro"/>
</dbReference>
<dbReference type="STRING" id="207559.Dde_0515"/>
<proteinExistence type="predicted"/>
<keyword evidence="6" id="KW-0411">Iron-sulfur</keyword>
<dbReference type="GO" id="GO:0046872">
    <property type="term" value="F:metal ion binding"/>
    <property type="evidence" value="ECO:0007669"/>
    <property type="project" value="UniProtKB-KW"/>
</dbReference>
<keyword evidence="3" id="KW-0949">S-adenosyl-L-methionine</keyword>
<dbReference type="GO" id="GO:0005737">
    <property type="term" value="C:cytoplasm"/>
    <property type="evidence" value="ECO:0007669"/>
    <property type="project" value="TreeGrafter"/>
</dbReference>
<sequence length="341" mass="37688">MSDIIFYHPEPAPRTRHIRPVFIPFAGCPGRCVFCAQTAQTGVGPAALSERYSQLQKELQLAYEAGESPFELAYYGGTFTALDDMWQEKFIALGRQYRHKGLVTSIRCSTRPDCVDVAGLQRLHRMGLDTVELGIQSFSNDALTRSGRGYTAHTAVTGCRIVREAGLGLGIQLMPGLPGHSEGAFLRDVRTACSLGPDMVRLYPCLVFEGTLLASWWRDGRYRPWGVARASVMLGMALNTFWKHGIRVIRAGVAHVPSLAGKVLAGAYHPALGSMARGEALAGLVSFHTLMLGGKATELYAPRRFQGEFWGHRNTLVPRWARHGLGRSNVHWWDKSFFLLS</sequence>
<dbReference type="eggNOG" id="COG1243">
    <property type="taxonomic scope" value="Bacteria"/>
</dbReference>
<dbReference type="EMBL" id="CP000112">
    <property type="protein sequence ID" value="ABB37316.2"/>
    <property type="molecule type" value="Genomic_DNA"/>
</dbReference>
<comment type="cofactor">
    <cofactor evidence="1">
        <name>[4Fe-4S] cluster</name>
        <dbReference type="ChEBI" id="CHEBI:49883"/>
    </cofactor>
</comment>
<dbReference type="SFLD" id="SFLDG01086">
    <property type="entry name" value="elongater_protein-like"/>
    <property type="match status" value="1"/>
</dbReference>
<name>Q315T0_OLEA2</name>
<dbReference type="Pfam" id="PF16199">
    <property type="entry name" value="Radical_SAM_C"/>
    <property type="match status" value="1"/>
</dbReference>
<protein>
    <submittedName>
        <fullName evidence="8">Radical SAM domain protein</fullName>
    </submittedName>
</protein>
<dbReference type="InterPro" id="IPR032432">
    <property type="entry name" value="Radical_SAM_C"/>
</dbReference>
<dbReference type="KEGG" id="dde:Dde_0515"/>
<evidence type="ECO:0000256" key="4">
    <source>
        <dbReference type="ARBA" id="ARBA00022723"/>
    </source>
</evidence>
<dbReference type="SUPFAM" id="SSF102114">
    <property type="entry name" value="Radical SAM enzymes"/>
    <property type="match status" value="1"/>
</dbReference>
<feature type="domain" description="Radical SAM core" evidence="7">
    <location>
        <begin position="10"/>
        <end position="247"/>
    </location>
</feature>
<dbReference type="AlphaFoldDB" id="Q315T0"/>
<dbReference type="GO" id="GO:0051539">
    <property type="term" value="F:4 iron, 4 sulfur cluster binding"/>
    <property type="evidence" value="ECO:0007669"/>
    <property type="project" value="UniProtKB-KW"/>
</dbReference>
<keyword evidence="9" id="KW-1185">Reference proteome</keyword>
<dbReference type="SFLD" id="SFLDG01082">
    <property type="entry name" value="B12-binding_domain_containing"/>
    <property type="match status" value="1"/>
</dbReference>
<keyword evidence="4" id="KW-0479">Metal-binding</keyword>